<organism evidence="3 4">
    <name type="scientific">Cellulosimicrobium funkei</name>
    <dbReference type="NCBI Taxonomy" id="264251"/>
    <lineage>
        <taxon>Bacteria</taxon>
        <taxon>Bacillati</taxon>
        <taxon>Actinomycetota</taxon>
        <taxon>Actinomycetes</taxon>
        <taxon>Micrococcales</taxon>
        <taxon>Promicromonosporaceae</taxon>
        <taxon>Cellulosimicrobium</taxon>
    </lineage>
</organism>
<evidence type="ECO:0000313" key="4">
    <source>
        <dbReference type="Proteomes" id="UP000035265"/>
    </source>
</evidence>
<dbReference type="PATRIC" id="fig|264251.5.peg.3171"/>
<proteinExistence type="predicted"/>
<comment type="caution">
    <text evidence="3">The sequence shown here is derived from an EMBL/GenBank/DDBJ whole genome shotgun (WGS) entry which is preliminary data.</text>
</comment>
<reference evidence="3 4" key="1">
    <citation type="submission" date="2014-05" db="EMBL/GenBank/DDBJ databases">
        <title>Cellulosimicrobium funkei U11 genome.</title>
        <authorList>
            <person name="Hu C."/>
            <person name="Gong Y."/>
            <person name="Wan W."/>
            <person name="Jiang M."/>
        </authorList>
    </citation>
    <scope>NUCLEOTIDE SEQUENCE [LARGE SCALE GENOMIC DNA]</scope>
    <source>
        <strain evidence="3 4">U11</strain>
    </source>
</reference>
<feature type="compositionally biased region" description="Low complexity" evidence="1">
    <location>
        <begin position="1"/>
        <end position="28"/>
    </location>
</feature>
<evidence type="ECO:0000256" key="2">
    <source>
        <dbReference type="SAM" id="Phobius"/>
    </source>
</evidence>
<protein>
    <recommendedName>
        <fullName evidence="5">Cell division protein FtsL</fullName>
    </recommendedName>
</protein>
<dbReference type="STRING" id="264251.FB00_15565"/>
<dbReference type="AlphaFoldDB" id="A0A0H2KK62"/>
<evidence type="ECO:0008006" key="5">
    <source>
        <dbReference type="Google" id="ProtNLM"/>
    </source>
</evidence>
<accession>A0A0H2KK62</accession>
<keyword evidence="2" id="KW-1133">Transmembrane helix</keyword>
<keyword evidence="2" id="KW-0472">Membrane</keyword>
<keyword evidence="4" id="KW-1185">Reference proteome</keyword>
<keyword evidence="2" id="KW-0812">Transmembrane</keyword>
<feature type="region of interest" description="Disordered" evidence="1">
    <location>
        <begin position="1"/>
        <end position="29"/>
    </location>
</feature>
<dbReference type="EMBL" id="JNBQ01000025">
    <property type="protein sequence ID" value="KLN33861.1"/>
    <property type="molecule type" value="Genomic_DNA"/>
</dbReference>
<dbReference type="RefSeq" id="WP_047233769.1">
    <property type="nucleotide sequence ID" value="NZ_JNBQ01000025.1"/>
</dbReference>
<sequence>MSAQRSTAARPLPRTARPAPRPSLTALPGGASERALRSRLELVRAPLQARSKIPFLVVCMSILGAALLCALLVNTTMARNSYEMSELRREVSRVAQDTQSLEAQVAAQKTSLPDTAASLGMVPAEDPAMVRLSDGTVLGGAQEEAGQ</sequence>
<evidence type="ECO:0000256" key="1">
    <source>
        <dbReference type="SAM" id="MobiDB-lite"/>
    </source>
</evidence>
<name>A0A0H2KK62_9MICO</name>
<feature type="transmembrane region" description="Helical" evidence="2">
    <location>
        <begin position="53"/>
        <end position="73"/>
    </location>
</feature>
<gene>
    <name evidence="3" type="ORF">FB00_15565</name>
</gene>
<evidence type="ECO:0000313" key="3">
    <source>
        <dbReference type="EMBL" id="KLN33861.1"/>
    </source>
</evidence>
<dbReference type="Proteomes" id="UP000035265">
    <property type="component" value="Unassembled WGS sequence"/>
</dbReference>